<dbReference type="EMBL" id="CH940660">
    <property type="protein sequence ID" value="KRF78069.1"/>
    <property type="molecule type" value="Genomic_DNA"/>
</dbReference>
<feature type="signal peptide" evidence="1">
    <location>
        <begin position="1"/>
        <end position="30"/>
    </location>
</feature>
<evidence type="ECO:0000313" key="2">
    <source>
        <dbReference type="EMBL" id="KRF78069.1"/>
    </source>
</evidence>
<keyword evidence="1" id="KW-0732">Signal</keyword>
<dbReference type="Proteomes" id="UP000008792">
    <property type="component" value="Unassembled WGS sequence"/>
</dbReference>
<feature type="chain" id="PRO_5006386633" evidence="1">
    <location>
        <begin position="31"/>
        <end position="69"/>
    </location>
</feature>
<proteinExistence type="predicted"/>
<evidence type="ECO:0000313" key="3">
    <source>
        <dbReference type="Proteomes" id="UP000008792"/>
    </source>
</evidence>
<name>A0A0Q9WC06_DROVI</name>
<accession>A0A0Q9WC06</accession>
<keyword evidence="3" id="KW-1185">Reference proteome</keyword>
<dbReference type="AlphaFoldDB" id="A0A0Q9WC06"/>
<organism evidence="2 3">
    <name type="scientific">Drosophila virilis</name>
    <name type="common">Fruit fly</name>
    <dbReference type="NCBI Taxonomy" id="7244"/>
    <lineage>
        <taxon>Eukaryota</taxon>
        <taxon>Metazoa</taxon>
        <taxon>Ecdysozoa</taxon>
        <taxon>Arthropoda</taxon>
        <taxon>Hexapoda</taxon>
        <taxon>Insecta</taxon>
        <taxon>Pterygota</taxon>
        <taxon>Neoptera</taxon>
        <taxon>Endopterygota</taxon>
        <taxon>Diptera</taxon>
        <taxon>Brachycera</taxon>
        <taxon>Muscomorpha</taxon>
        <taxon>Ephydroidea</taxon>
        <taxon>Drosophilidae</taxon>
        <taxon>Drosophila</taxon>
    </lineage>
</organism>
<sequence length="69" mass="8042">MKREHETCVQQISRCTLLLLLLLLLLPCLGLFLKVCIENATLQSPVSSLHRRPRQQWTFVKLEYFGSNN</sequence>
<dbReference type="InParanoid" id="A0A0Q9WC06"/>
<reference evidence="2 3" key="1">
    <citation type="journal article" date="2007" name="Nature">
        <title>Evolution of genes and genomes on the Drosophila phylogeny.</title>
        <authorList>
            <consortium name="Drosophila 12 Genomes Consortium"/>
            <person name="Clark A.G."/>
            <person name="Eisen M.B."/>
            <person name="Smith D.R."/>
            <person name="Bergman C.M."/>
            <person name="Oliver B."/>
            <person name="Markow T.A."/>
            <person name="Kaufman T.C."/>
            <person name="Kellis M."/>
            <person name="Gelbart W."/>
            <person name="Iyer V.N."/>
            <person name="Pollard D.A."/>
            <person name="Sackton T.B."/>
            <person name="Larracuente A.M."/>
            <person name="Singh N.D."/>
            <person name="Abad J.P."/>
            <person name="Abt D.N."/>
            <person name="Adryan B."/>
            <person name="Aguade M."/>
            <person name="Akashi H."/>
            <person name="Anderson W.W."/>
            <person name="Aquadro C.F."/>
            <person name="Ardell D.H."/>
            <person name="Arguello R."/>
            <person name="Artieri C.G."/>
            <person name="Barbash D.A."/>
            <person name="Barker D."/>
            <person name="Barsanti P."/>
            <person name="Batterham P."/>
            <person name="Batzoglou S."/>
            <person name="Begun D."/>
            <person name="Bhutkar A."/>
            <person name="Blanco E."/>
            <person name="Bosak S.A."/>
            <person name="Bradley R.K."/>
            <person name="Brand A.D."/>
            <person name="Brent M.R."/>
            <person name="Brooks A.N."/>
            <person name="Brown R.H."/>
            <person name="Butlin R.K."/>
            <person name="Caggese C."/>
            <person name="Calvi B.R."/>
            <person name="Bernardo de Carvalho A."/>
            <person name="Caspi A."/>
            <person name="Castrezana S."/>
            <person name="Celniker S.E."/>
            <person name="Chang J.L."/>
            <person name="Chapple C."/>
            <person name="Chatterji S."/>
            <person name="Chinwalla A."/>
            <person name="Civetta A."/>
            <person name="Clifton S.W."/>
            <person name="Comeron J.M."/>
            <person name="Costello J.C."/>
            <person name="Coyne J.A."/>
            <person name="Daub J."/>
            <person name="David R.G."/>
            <person name="Delcher A.L."/>
            <person name="Delehaunty K."/>
            <person name="Do C.B."/>
            <person name="Ebling H."/>
            <person name="Edwards K."/>
            <person name="Eickbush T."/>
            <person name="Evans J.D."/>
            <person name="Filipski A."/>
            <person name="Findeiss S."/>
            <person name="Freyhult E."/>
            <person name="Fulton L."/>
            <person name="Fulton R."/>
            <person name="Garcia A.C."/>
            <person name="Gardiner A."/>
            <person name="Garfield D.A."/>
            <person name="Garvin B.E."/>
            <person name="Gibson G."/>
            <person name="Gilbert D."/>
            <person name="Gnerre S."/>
            <person name="Godfrey J."/>
            <person name="Good R."/>
            <person name="Gotea V."/>
            <person name="Gravely B."/>
            <person name="Greenberg A.J."/>
            <person name="Griffiths-Jones S."/>
            <person name="Gross S."/>
            <person name="Guigo R."/>
            <person name="Gustafson E.A."/>
            <person name="Haerty W."/>
            <person name="Hahn M.W."/>
            <person name="Halligan D.L."/>
            <person name="Halpern A.L."/>
            <person name="Halter G.M."/>
            <person name="Han M.V."/>
            <person name="Heger A."/>
            <person name="Hillier L."/>
            <person name="Hinrichs A.S."/>
            <person name="Holmes I."/>
            <person name="Hoskins R.A."/>
            <person name="Hubisz M.J."/>
            <person name="Hultmark D."/>
            <person name="Huntley M.A."/>
            <person name="Jaffe D.B."/>
            <person name="Jagadeeshan S."/>
            <person name="Jeck W.R."/>
            <person name="Johnson J."/>
            <person name="Jones C.D."/>
            <person name="Jordan W.C."/>
            <person name="Karpen G.H."/>
            <person name="Kataoka E."/>
            <person name="Keightley P.D."/>
            <person name="Kheradpour P."/>
            <person name="Kirkness E.F."/>
            <person name="Koerich L.B."/>
            <person name="Kristiansen K."/>
            <person name="Kudrna D."/>
            <person name="Kulathinal R.J."/>
            <person name="Kumar S."/>
            <person name="Kwok R."/>
            <person name="Lander E."/>
            <person name="Langley C.H."/>
            <person name="Lapoint R."/>
            <person name="Lazzaro B.P."/>
            <person name="Lee S.J."/>
            <person name="Levesque L."/>
            <person name="Li R."/>
            <person name="Lin C.F."/>
            <person name="Lin M.F."/>
            <person name="Lindblad-Toh K."/>
            <person name="Llopart A."/>
            <person name="Long M."/>
            <person name="Low L."/>
            <person name="Lozovsky E."/>
            <person name="Lu J."/>
            <person name="Luo M."/>
            <person name="Machado C.A."/>
            <person name="Makalowski W."/>
            <person name="Marzo M."/>
            <person name="Matsuda M."/>
            <person name="Matzkin L."/>
            <person name="McAllister B."/>
            <person name="McBride C.S."/>
            <person name="McKernan B."/>
            <person name="McKernan K."/>
            <person name="Mendez-Lago M."/>
            <person name="Minx P."/>
            <person name="Mollenhauer M.U."/>
            <person name="Montooth K."/>
            <person name="Mount S.M."/>
            <person name="Mu X."/>
            <person name="Myers E."/>
            <person name="Negre B."/>
            <person name="Newfeld S."/>
            <person name="Nielsen R."/>
            <person name="Noor M.A."/>
            <person name="O'Grady P."/>
            <person name="Pachter L."/>
            <person name="Papaceit M."/>
            <person name="Parisi M.J."/>
            <person name="Parisi M."/>
            <person name="Parts L."/>
            <person name="Pedersen J.S."/>
            <person name="Pesole G."/>
            <person name="Phillippy A.M."/>
            <person name="Ponting C.P."/>
            <person name="Pop M."/>
            <person name="Porcelli D."/>
            <person name="Powell J.R."/>
            <person name="Prohaska S."/>
            <person name="Pruitt K."/>
            <person name="Puig M."/>
            <person name="Quesneville H."/>
            <person name="Ram K.R."/>
            <person name="Rand D."/>
            <person name="Rasmussen M.D."/>
            <person name="Reed L.K."/>
            <person name="Reenan R."/>
            <person name="Reily A."/>
            <person name="Remington K.A."/>
            <person name="Rieger T.T."/>
            <person name="Ritchie M.G."/>
            <person name="Robin C."/>
            <person name="Rogers Y.H."/>
            <person name="Rohde C."/>
            <person name="Rozas J."/>
            <person name="Rubenfield M.J."/>
            <person name="Ruiz A."/>
            <person name="Russo S."/>
            <person name="Salzberg S.L."/>
            <person name="Sanchez-Gracia A."/>
            <person name="Saranga D.J."/>
            <person name="Sato H."/>
            <person name="Schaeffer S.W."/>
            <person name="Schatz M.C."/>
            <person name="Schlenke T."/>
            <person name="Schwartz R."/>
            <person name="Segarra C."/>
            <person name="Singh R.S."/>
            <person name="Sirot L."/>
            <person name="Sirota M."/>
            <person name="Sisneros N.B."/>
            <person name="Smith C.D."/>
            <person name="Smith T.F."/>
            <person name="Spieth J."/>
            <person name="Stage D.E."/>
            <person name="Stark A."/>
            <person name="Stephan W."/>
            <person name="Strausberg R.L."/>
            <person name="Strempel S."/>
            <person name="Sturgill D."/>
            <person name="Sutton G."/>
            <person name="Sutton G.G."/>
            <person name="Tao W."/>
            <person name="Teichmann S."/>
            <person name="Tobari Y.N."/>
            <person name="Tomimura Y."/>
            <person name="Tsolas J.M."/>
            <person name="Valente V.L."/>
            <person name="Venter E."/>
            <person name="Venter J.C."/>
            <person name="Vicario S."/>
            <person name="Vieira F.G."/>
            <person name="Vilella A.J."/>
            <person name="Villasante A."/>
            <person name="Walenz B."/>
            <person name="Wang J."/>
            <person name="Wasserman M."/>
            <person name="Watts T."/>
            <person name="Wilson D."/>
            <person name="Wilson R.K."/>
            <person name="Wing R.A."/>
            <person name="Wolfner M.F."/>
            <person name="Wong A."/>
            <person name="Wong G.K."/>
            <person name="Wu C.I."/>
            <person name="Wu G."/>
            <person name="Yamamoto D."/>
            <person name="Yang H.P."/>
            <person name="Yang S.P."/>
            <person name="Yorke J.A."/>
            <person name="Yoshida K."/>
            <person name="Zdobnov E."/>
            <person name="Zhang P."/>
            <person name="Zhang Y."/>
            <person name="Zimin A.V."/>
            <person name="Baldwin J."/>
            <person name="Abdouelleil A."/>
            <person name="Abdulkadir J."/>
            <person name="Abebe A."/>
            <person name="Abera B."/>
            <person name="Abreu J."/>
            <person name="Acer S.C."/>
            <person name="Aftuck L."/>
            <person name="Alexander A."/>
            <person name="An P."/>
            <person name="Anderson E."/>
            <person name="Anderson S."/>
            <person name="Arachi H."/>
            <person name="Azer M."/>
            <person name="Bachantsang P."/>
            <person name="Barry A."/>
            <person name="Bayul T."/>
            <person name="Berlin A."/>
            <person name="Bessette D."/>
            <person name="Bloom T."/>
            <person name="Blye J."/>
            <person name="Boguslavskiy L."/>
            <person name="Bonnet C."/>
            <person name="Boukhgalter B."/>
            <person name="Bourzgui I."/>
            <person name="Brown A."/>
            <person name="Cahill P."/>
            <person name="Channer S."/>
            <person name="Cheshatsang Y."/>
            <person name="Chuda L."/>
            <person name="Citroen M."/>
            <person name="Collymore A."/>
            <person name="Cooke P."/>
            <person name="Costello M."/>
            <person name="D'Aco K."/>
            <person name="Daza R."/>
            <person name="De Haan G."/>
            <person name="DeGray S."/>
            <person name="DeMaso C."/>
            <person name="Dhargay N."/>
            <person name="Dooley K."/>
            <person name="Dooley E."/>
            <person name="Doricent M."/>
            <person name="Dorje P."/>
            <person name="Dorjee K."/>
            <person name="Dupes A."/>
            <person name="Elong R."/>
            <person name="Falk J."/>
            <person name="Farina A."/>
            <person name="Faro S."/>
            <person name="Ferguson D."/>
            <person name="Fisher S."/>
            <person name="Foley C.D."/>
            <person name="Franke A."/>
            <person name="Friedrich D."/>
            <person name="Gadbois L."/>
            <person name="Gearin G."/>
            <person name="Gearin C.R."/>
            <person name="Giannoukos G."/>
            <person name="Goode T."/>
            <person name="Graham J."/>
            <person name="Grandbois E."/>
            <person name="Grewal S."/>
            <person name="Gyaltsen K."/>
            <person name="Hafez N."/>
            <person name="Hagos B."/>
            <person name="Hall J."/>
            <person name="Henson C."/>
            <person name="Hollinger A."/>
            <person name="Honan T."/>
            <person name="Huard M.D."/>
            <person name="Hughes L."/>
            <person name="Hurhula B."/>
            <person name="Husby M.E."/>
            <person name="Kamat A."/>
            <person name="Kanga B."/>
            <person name="Kashin S."/>
            <person name="Khazanovich D."/>
            <person name="Kisner P."/>
            <person name="Lance K."/>
            <person name="Lara M."/>
            <person name="Lee W."/>
            <person name="Lennon N."/>
            <person name="Letendre F."/>
            <person name="LeVine R."/>
            <person name="Lipovsky A."/>
            <person name="Liu X."/>
            <person name="Liu J."/>
            <person name="Liu S."/>
            <person name="Lokyitsang T."/>
            <person name="Lokyitsang Y."/>
            <person name="Lubonja R."/>
            <person name="Lui A."/>
            <person name="MacDonald P."/>
            <person name="Magnisalis V."/>
            <person name="Maru K."/>
            <person name="Matthews C."/>
            <person name="McCusker W."/>
            <person name="McDonough S."/>
            <person name="Mehta T."/>
            <person name="Meldrim J."/>
            <person name="Meneus L."/>
            <person name="Mihai O."/>
            <person name="Mihalev A."/>
            <person name="Mihova T."/>
            <person name="Mittelman R."/>
            <person name="Mlenga V."/>
            <person name="Montmayeur A."/>
            <person name="Mulrain L."/>
            <person name="Navidi A."/>
            <person name="Naylor J."/>
            <person name="Negash T."/>
            <person name="Nguyen T."/>
            <person name="Nguyen N."/>
            <person name="Nicol R."/>
            <person name="Norbu C."/>
            <person name="Norbu N."/>
            <person name="Novod N."/>
            <person name="O'Neill B."/>
            <person name="Osman S."/>
            <person name="Markiewicz E."/>
            <person name="Oyono O.L."/>
            <person name="Patti C."/>
            <person name="Phunkhang P."/>
            <person name="Pierre F."/>
            <person name="Priest M."/>
            <person name="Raghuraman S."/>
            <person name="Rege F."/>
            <person name="Reyes R."/>
            <person name="Rise C."/>
            <person name="Rogov P."/>
            <person name="Ross K."/>
            <person name="Ryan E."/>
            <person name="Settipalli S."/>
            <person name="Shea T."/>
            <person name="Sherpa N."/>
            <person name="Shi L."/>
            <person name="Shih D."/>
            <person name="Sparrow T."/>
            <person name="Spaulding J."/>
            <person name="Stalker J."/>
            <person name="Stange-Thomann N."/>
            <person name="Stavropoulos S."/>
            <person name="Stone C."/>
            <person name="Strader C."/>
            <person name="Tesfaye S."/>
            <person name="Thomson T."/>
            <person name="Thoulutsang Y."/>
            <person name="Thoulutsang D."/>
            <person name="Topham K."/>
            <person name="Topping I."/>
            <person name="Tsamla T."/>
            <person name="Vassiliev H."/>
            <person name="Vo A."/>
            <person name="Wangchuk T."/>
            <person name="Wangdi T."/>
            <person name="Weiand M."/>
            <person name="Wilkinson J."/>
            <person name="Wilson A."/>
            <person name="Yadav S."/>
            <person name="Young G."/>
            <person name="Yu Q."/>
            <person name="Zembek L."/>
            <person name="Zhong D."/>
            <person name="Zimmer A."/>
            <person name="Zwirko Z."/>
            <person name="Jaffe D.B."/>
            <person name="Alvarez P."/>
            <person name="Brockman W."/>
            <person name="Butler J."/>
            <person name="Chin C."/>
            <person name="Gnerre S."/>
            <person name="Grabherr M."/>
            <person name="Kleber M."/>
            <person name="Mauceli E."/>
            <person name="MacCallum I."/>
        </authorList>
    </citation>
    <scope>NUCLEOTIDE SEQUENCE [LARGE SCALE GENOMIC DNA]</scope>
    <source>
        <strain evidence="3">Tucson 15010-1051.87</strain>
    </source>
</reference>
<protein>
    <submittedName>
        <fullName evidence="2">Uncharacterized protein</fullName>
    </submittedName>
</protein>
<evidence type="ECO:0000256" key="1">
    <source>
        <dbReference type="SAM" id="SignalP"/>
    </source>
</evidence>
<gene>
    <name evidence="2" type="primary">Dvir\GJ26491</name>
    <name evidence="2" type="ORF">Dvir_GJ26491</name>
</gene>